<dbReference type="GO" id="GO:0006777">
    <property type="term" value="P:Mo-molybdopterin cofactor biosynthetic process"/>
    <property type="evidence" value="ECO:0007669"/>
    <property type="project" value="UniProtKB-UniRule"/>
</dbReference>
<dbReference type="EC" id="4.6.1.17" evidence="3 6"/>
<comment type="function">
    <text evidence="6">Catalyzes the conversion of (8S)-3',8-cyclo-7,8-dihydroguanosine 5'-triphosphate to cyclic pyranopterin monophosphate (cPMP).</text>
</comment>
<dbReference type="OrthoDB" id="9794429at2"/>
<accession>G8RYD0</accession>
<dbReference type="NCBIfam" id="NF006870">
    <property type="entry name" value="PRK09364.1"/>
    <property type="match status" value="1"/>
</dbReference>
<dbReference type="InterPro" id="IPR047594">
    <property type="entry name" value="MoaC_bact/euk"/>
</dbReference>
<dbReference type="UniPathway" id="UPA00344"/>
<evidence type="ECO:0000256" key="3">
    <source>
        <dbReference type="ARBA" id="ARBA00012575"/>
    </source>
</evidence>
<comment type="pathway">
    <text evidence="2 6">Cofactor biosynthesis; molybdopterin biosynthesis.</text>
</comment>
<dbReference type="eggNOG" id="COG0315">
    <property type="taxonomic scope" value="Bacteria"/>
</dbReference>
<feature type="active site" evidence="6">
    <location>
        <position position="139"/>
    </location>
</feature>
<dbReference type="AlphaFoldDB" id="G8RYD0"/>
<evidence type="ECO:0000313" key="8">
    <source>
        <dbReference type="EMBL" id="AEV73209.1"/>
    </source>
</evidence>
<dbReference type="GO" id="GO:0061799">
    <property type="term" value="F:cyclic pyranopterin monophosphate synthase activity"/>
    <property type="evidence" value="ECO:0007669"/>
    <property type="project" value="UniProtKB-UniRule"/>
</dbReference>
<gene>
    <name evidence="6" type="primary">moaC</name>
    <name evidence="8" type="ordered locus">MycrhN_2628</name>
</gene>
<dbReference type="NCBIfam" id="TIGR00581">
    <property type="entry name" value="moaC"/>
    <property type="match status" value="1"/>
</dbReference>
<name>G8RYD0_MYCRN</name>
<evidence type="ECO:0000256" key="2">
    <source>
        <dbReference type="ARBA" id="ARBA00005046"/>
    </source>
</evidence>
<feature type="domain" description="Molybdopterin cofactor biosynthesis C (MoaC)" evidence="7">
    <location>
        <begin position="28"/>
        <end position="161"/>
    </location>
</feature>
<evidence type="ECO:0000259" key="7">
    <source>
        <dbReference type="Pfam" id="PF01967"/>
    </source>
</evidence>
<dbReference type="Gene3D" id="3.30.70.640">
    <property type="entry name" value="Molybdopterin cofactor biosynthesis C (MoaC) domain"/>
    <property type="match status" value="1"/>
</dbReference>
<evidence type="ECO:0000256" key="5">
    <source>
        <dbReference type="ARBA" id="ARBA00023239"/>
    </source>
</evidence>
<dbReference type="PANTHER" id="PTHR22960:SF29">
    <property type="entry name" value="CYCLIC PYRANOPTERIN MONOPHOSPHATE SYNTHASE"/>
    <property type="match status" value="1"/>
</dbReference>
<dbReference type="RefSeq" id="WP_014211019.1">
    <property type="nucleotide sequence ID" value="NC_016604.1"/>
</dbReference>
<dbReference type="InterPro" id="IPR050105">
    <property type="entry name" value="MoCo_biosynth_MoaA/MoaC"/>
</dbReference>
<feature type="binding site" evidence="6">
    <location>
        <begin position="88"/>
        <end position="90"/>
    </location>
    <ligand>
        <name>substrate</name>
    </ligand>
</feature>
<evidence type="ECO:0000313" key="9">
    <source>
        <dbReference type="Proteomes" id="UP000005442"/>
    </source>
</evidence>
<comment type="similarity">
    <text evidence="6">Belongs to the MoaC family.</text>
</comment>
<dbReference type="Proteomes" id="UP000005442">
    <property type="component" value="Chromosome"/>
</dbReference>
<proteinExistence type="inferred from homology"/>
<dbReference type="InterPro" id="IPR023045">
    <property type="entry name" value="MoaC"/>
</dbReference>
<dbReference type="InterPro" id="IPR036522">
    <property type="entry name" value="MoaC_sf"/>
</dbReference>
<dbReference type="CDD" id="cd01420">
    <property type="entry name" value="MoaC_PE"/>
    <property type="match status" value="1"/>
</dbReference>
<comment type="catalytic activity">
    <reaction evidence="1 6">
        <text>(8S)-3',8-cyclo-7,8-dihydroguanosine 5'-triphosphate = cyclic pyranopterin phosphate + diphosphate</text>
        <dbReference type="Rhea" id="RHEA:49580"/>
        <dbReference type="ChEBI" id="CHEBI:33019"/>
        <dbReference type="ChEBI" id="CHEBI:59648"/>
        <dbReference type="ChEBI" id="CHEBI:131766"/>
        <dbReference type="EC" id="4.6.1.17"/>
    </reaction>
</comment>
<comment type="subunit">
    <text evidence="6">Homohexamer; trimer of dimers.</text>
</comment>
<evidence type="ECO:0000256" key="1">
    <source>
        <dbReference type="ARBA" id="ARBA00001637"/>
    </source>
</evidence>
<dbReference type="SUPFAM" id="SSF55040">
    <property type="entry name" value="Molybdenum cofactor biosynthesis protein C, MoaC"/>
    <property type="match status" value="1"/>
</dbReference>
<sequence length="168" mass="17297">MTEPAGDASPRSARPALSHIDEAGAAHMVDVTAKDATTRIAVAAGAVHTTAEVVEMIASGGLPKGDALATARVAGILAAKRTSDLIPLCHQLALTGVDIDFVADGARVTIAATVRTTDRTGVEMEALTAVSVAALTLYDMIKAVDPAARIENVRVLRKEGGKTGTWTR</sequence>
<keyword evidence="5 6" id="KW-0456">Lyase</keyword>
<dbReference type="EMBL" id="CP003169">
    <property type="protein sequence ID" value="AEV73209.1"/>
    <property type="molecule type" value="Genomic_DNA"/>
</dbReference>
<protein>
    <recommendedName>
        <fullName evidence="3 6">Cyclic pyranopterin monophosphate synthase</fullName>
        <ecNumber evidence="3 6">4.6.1.17</ecNumber>
    </recommendedName>
    <alternativeName>
        <fullName evidence="6">Molybdenum cofactor biosynthesis protein C</fullName>
    </alternativeName>
</protein>
<dbReference type="KEGG" id="mrh:MycrhN_2628"/>
<evidence type="ECO:0000256" key="4">
    <source>
        <dbReference type="ARBA" id="ARBA00023150"/>
    </source>
</evidence>
<evidence type="ECO:0000256" key="6">
    <source>
        <dbReference type="HAMAP-Rule" id="MF_01224"/>
    </source>
</evidence>
<dbReference type="PANTHER" id="PTHR22960">
    <property type="entry name" value="MOLYBDOPTERIN COFACTOR SYNTHESIS PROTEIN A"/>
    <property type="match status" value="1"/>
</dbReference>
<dbReference type="InterPro" id="IPR002820">
    <property type="entry name" value="Mopterin_CF_biosynth-C_dom"/>
</dbReference>
<dbReference type="PATRIC" id="fig|710685.3.peg.2616"/>
<dbReference type="HOGENOM" id="CLU_074693_1_1_11"/>
<feature type="binding site" evidence="6">
    <location>
        <begin position="124"/>
        <end position="125"/>
    </location>
    <ligand>
        <name>substrate</name>
    </ligand>
</feature>
<dbReference type="STRING" id="710685.MycrhN_2628"/>
<organism evidence="8 9">
    <name type="scientific">Mycolicibacterium rhodesiae (strain NBB3)</name>
    <name type="common">Mycobacterium rhodesiae</name>
    <dbReference type="NCBI Taxonomy" id="710685"/>
    <lineage>
        <taxon>Bacteria</taxon>
        <taxon>Bacillati</taxon>
        <taxon>Actinomycetota</taxon>
        <taxon>Actinomycetes</taxon>
        <taxon>Mycobacteriales</taxon>
        <taxon>Mycobacteriaceae</taxon>
        <taxon>Mycolicibacterium</taxon>
    </lineage>
</organism>
<dbReference type="Pfam" id="PF01967">
    <property type="entry name" value="MoaC"/>
    <property type="match status" value="1"/>
</dbReference>
<keyword evidence="9" id="KW-1185">Reference proteome</keyword>
<dbReference type="HAMAP" id="MF_01224_B">
    <property type="entry name" value="MoaC_B"/>
    <property type="match status" value="1"/>
</dbReference>
<keyword evidence="4 6" id="KW-0501">Molybdenum cofactor biosynthesis</keyword>
<reference evidence="8 9" key="1">
    <citation type="submission" date="2011-12" db="EMBL/GenBank/DDBJ databases">
        <title>Complete sequence of Mycobacterium rhodesiae NBB3.</title>
        <authorList>
            <consortium name="US DOE Joint Genome Institute"/>
            <person name="Lucas S."/>
            <person name="Han J."/>
            <person name="Lapidus A."/>
            <person name="Cheng J.-F."/>
            <person name="Goodwin L."/>
            <person name="Pitluck S."/>
            <person name="Peters L."/>
            <person name="Mikhailova N."/>
            <person name="Gu W."/>
            <person name="Detter J.C."/>
            <person name="Han C."/>
            <person name="Tapia R."/>
            <person name="Land M."/>
            <person name="Hauser L."/>
            <person name="Kyrpides N."/>
            <person name="Ivanova N."/>
            <person name="Pagani I."/>
            <person name="Mattes T."/>
            <person name="Holmes A."/>
            <person name="Rutledge P."/>
            <person name="Paulsen I."/>
            <person name="Coleman N."/>
            <person name="Woyke T."/>
        </authorList>
    </citation>
    <scope>NUCLEOTIDE SEQUENCE [LARGE SCALE GENOMIC DNA]</scope>
    <source>
        <strain evidence="8 9">NBB3</strain>
    </source>
</reference>